<dbReference type="InterPro" id="IPR018370">
    <property type="entry name" value="Chaperonin_Cpn60_CS"/>
</dbReference>
<dbReference type="PANTHER" id="PTHR45633">
    <property type="entry name" value="60 KDA HEAT SHOCK PROTEIN, MITOCHONDRIAL"/>
    <property type="match status" value="1"/>
</dbReference>
<keyword evidence="4 5" id="KW-0143">Chaperone</keyword>
<keyword evidence="2 5" id="KW-0547">Nucleotide-binding</keyword>
<dbReference type="Gene3D" id="1.10.560.10">
    <property type="entry name" value="GroEL-like equatorial domain"/>
    <property type="match status" value="1"/>
</dbReference>
<feature type="binding site" evidence="5">
    <location>
        <begin position="29"/>
        <end position="32"/>
    </location>
    <ligand>
        <name>ATP</name>
        <dbReference type="ChEBI" id="CHEBI:30616"/>
    </ligand>
</feature>
<accession>A0A1Z1M1D4</accession>
<dbReference type="CDD" id="cd03344">
    <property type="entry name" value="GroEL"/>
    <property type="match status" value="1"/>
</dbReference>
<keyword evidence="7 8" id="KW-0150">Chloroplast</keyword>
<dbReference type="Gene3D" id="3.30.260.10">
    <property type="entry name" value="TCP-1-like chaperonin intermediate domain"/>
    <property type="match status" value="1"/>
</dbReference>
<dbReference type="SUPFAM" id="SSF54849">
    <property type="entry name" value="GroEL-intermediate domain like"/>
    <property type="match status" value="1"/>
</dbReference>
<dbReference type="GO" id="GO:0051082">
    <property type="term" value="F:unfolded protein binding"/>
    <property type="evidence" value="ECO:0007669"/>
    <property type="project" value="UniProtKB-UniRule"/>
</dbReference>
<organism evidence="8">
    <name type="scientific">Laurenciella marilzae</name>
    <dbReference type="NCBI Taxonomy" id="1413812"/>
    <lineage>
        <taxon>Eukaryota</taxon>
        <taxon>Rhodophyta</taxon>
        <taxon>Florideophyceae</taxon>
        <taxon>Rhodymeniophycidae</taxon>
        <taxon>Ceramiales</taxon>
        <taxon>Rhodomelaceae</taxon>
        <taxon>Laurencieae</taxon>
        <taxon>Laurenciella</taxon>
    </lineage>
</organism>
<dbReference type="EMBL" id="MF101410">
    <property type="protein sequence ID" value="ARW59887.1"/>
    <property type="molecule type" value="Genomic_DNA"/>
</dbReference>
<dbReference type="NCBIfam" id="NF009489">
    <property type="entry name" value="PRK12851.1"/>
    <property type="match status" value="1"/>
</dbReference>
<comment type="subunit">
    <text evidence="5 7">Forms a cylinder of 14 subunits composed of two heptameric rings stacked back-to-back. Interacts with the co-chaperonin GroES.</text>
</comment>
<protein>
    <recommendedName>
        <fullName evidence="5">Chaperonin GroEL, chloroplastic</fullName>
        <ecNumber evidence="5">5.6.1.7</ecNumber>
    </recommendedName>
    <alternativeName>
        <fullName evidence="5">60 kDa chaperonin</fullName>
    </alternativeName>
    <alternativeName>
        <fullName evidence="5">Chaperonin-60</fullName>
        <shortName evidence="5">Cpn60</shortName>
    </alternativeName>
</protein>
<dbReference type="InterPro" id="IPR002423">
    <property type="entry name" value="Cpn60/GroEL/TCP-1"/>
</dbReference>
<feature type="binding site" evidence="5">
    <location>
        <position position="496"/>
    </location>
    <ligand>
        <name>ATP</name>
        <dbReference type="ChEBI" id="CHEBI:30616"/>
    </ligand>
</feature>
<sequence>MGKKIIYSDDARISLQYGMDVLSEAVSITLGPKGRNVVLDKRVGSPQIVNDGVTIAKEIELQNFVYNTGVALIRQAASKTNDVAGDGTTTATVLANAIVKQGLKSLVAGSSPIMLKQGIERAVKFVVEKINQCSRPIRSTLDIMQIATVSSGNDTKVGEIITEAIRSVGKEGIISLEEGRSTSIELEIKQGMKFDKGFISPYFVTNSSKMEVIQENAYVLLTDKKISLIQKELLPIMEQVAKTGNPLLVIAEDVEKEALATMIMNKLRGLINVVAVRAPGFGDRRKSLLEDIAILTNGKVVTQETGLSLDKLSLDDLGFADKIRVLKDSTTIIANNNNSLVMSRCAQIRKQLESNNNVYEKEKLQERLAKLSSGVAVINVGAVTETEMKNKKLRLEDAINATRAAVEEGILPGGGSTYVHLSRSLELWAVEHLVGDELIGALIIQKALLYPMLKIVKNAGINGAIIVEKIKNCSFPFGYNVDKDVVTDMYEAGIVDPSKVARSALQNASSIASMVLTTECIIVDSTKR</sequence>
<dbReference type="NCBIfam" id="TIGR02348">
    <property type="entry name" value="GroEL"/>
    <property type="match status" value="1"/>
</dbReference>
<comment type="subcellular location">
    <subcellularLocation>
        <location evidence="5 7">Plastid</location>
        <location evidence="5 7">Chloroplast</location>
    </subcellularLocation>
</comment>
<dbReference type="RefSeq" id="YP_009391743.1">
    <property type="nucleotide sequence ID" value="NC_035259.1"/>
</dbReference>
<dbReference type="NCBIfam" id="NF009488">
    <property type="entry name" value="PRK12850.1"/>
    <property type="match status" value="1"/>
</dbReference>
<evidence type="ECO:0000256" key="3">
    <source>
        <dbReference type="ARBA" id="ARBA00022840"/>
    </source>
</evidence>
<feature type="binding site" evidence="5">
    <location>
        <position position="414"/>
    </location>
    <ligand>
        <name>ATP</name>
        <dbReference type="ChEBI" id="CHEBI:30616"/>
    </ligand>
</feature>
<feature type="binding site" evidence="5">
    <location>
        <begin position="86"/>
        <end position="90"/>
    </location>
    <ligand>
        <name>ATP</name>
        <dbReference type="ChEBI" id="CHEBI:30616"/>
    </ligand>
</feature>
<dbReference type="Gene3D" id="3.50.7.10">
    <property type="entry name" value="GroEL"/>
    <property type="match status" value="1"/>
</dbReference>
<keyword evidence="5" id="KW-0413">Isomerase</keyword>
<gene>
    <name evidence="5 8" type="primary">groEL</name>
    <name evidence="5" type="synonym">groL</name>
</gene>
<dbReference type="FunFam" id="3.50.7.10:FF:000001">
    <property type="entry name" value="60 kDa chaperonin"/>
    <property type="match status" value="1"/>
</dbReference>
<dbReference type="SUPFAM" id="SSF52029">
    <property type="entry name" value="GroEL apical domain-like"/>
    <property type="match status" value="1"/>
</dbReference>
<dbReference type="Pfam" id="PF00118">
    <property type="entry name" value="Cpn60_TCP1"/>
    <property type="match status" value="1"/>
</dbReference>
<evidence type="ECO:0000256" key="1">
    <source>
        <dbReference type="ARBA" id="ARBA00006607"/>
    </source>
</evidence>
<dbReference type="EC" id="5.6.1.7" evidence="5"/>
<evidence type="ECO:0000313" key="8">
    <source>
        <dbReference type="EMBL" id="ARW59887.1"/>
    </source>
</evidence>
<evidence type="ECO:0000256" key="4">
    <source>
        <dbReference type="ARBA" id="ARBA00023186"/>
    </source>
</evidence>
<dbReference type="PROSITE" id="PS00296">
    <property type="entry name" value="CHAPERONINS_CPN60"/>
    <property type="match status" value="1"/>
</dbReference>
<dbReference type="NCBIfam" id="NF000592">
    <property type="entry name" value="PRK00013.1"/>
    <property type="match status" value="1"/>
</dbReference>
<dbReference type="InterPro" id="IPR027413">
    <property type="entry name" value="GROEL-like_equatorial_sf"/>
</dbReference>
<dbReference type="GeneID" id="33348145"/>
<geneLocation type="chloroplast" evidence="8"/>
<comment type="similarity">
    <text evidence="1 5 6">Belongs to the chaperonin (HSP60) family.</text>
</comment>
<dbReference type="PRINTS" id="PR00298">
    <property type="entry name" value="CHAPERONIN60"/>
</dbReference>
<dbReference type="InterPro" id="IPR027410">
    <property type="entry name" value="TCP-1-like_intermed_sf"/>
</dbReference>
<dbReference type="GO" id="GO:0009507">
    <property type="term" value="C:chloroplast"/>
    <property type="evidence" value="ECO:0007669"/>
    <property type="project" value="UniProtKB-SubCell"/>
</dbReference>
<proteinExistence type="inferred from homology"/>
<dbReference type="SUPFAM" id="SSF48592">
    <property type="entry name" value="GroEL equatorial domain-like"/>
    <property type="match status" value="1"/>
</dbReference>
<evidence type="ECO:0000256" key="2">
    <source>
        <dbReference type="ARBA" id="ARBA00022741"/>
    </source>
</evidence>
<dbReference type="NCBIfam" id="NF009487">
    <property type="entry name" value="PRK12849.1"/>
    <property type="match status" value="1"/>
</dbReference>
<evidence type="ECO:0000256" key="5">
    <source>
        <dbReference type="HAMAP-Rule" id="MF_00600"/>
    </source>
</evidence>
<dbReference type="AlphaFoldDB" id="A0A1Z1M1D4"/>
<dbReference type="GO" id="GO:0016853">
    <property type="term" value="F:isomerase activity"/>
    <property type="evidence" value="ECO:0007669"/>
    <property type="project" value="UniProtKB-KW"/>
</dbReference>
<evidence type="ECO:0000256" key="7">
    <source>
        <dbReference type="RuleBase" id="RU003387"/>
    </source>
</evidence>
<dbReference type="HAMAP" id="MF_00600">
    <property type="entry name" value="CH60"/>
    <property type="match status" value="1"/>
</dbReference>
<dbReference type="InterPro" id="IPR027409">
    <property type="entry name" value="GroEL-like_apical_dom_sf"/>
</dbReference>
<dbReference type="GO" id="GO:0140662">
    <property type="term" value="F:ATP-dependent protein folding chaperone"/>
    <property type="evidence" value="ECO:0007669"/>
    <property type="project" value="InterPro"/>
</dbReference>
<dbReference type="InterPro" id="IPR001844">
    <property type="entry name" value="Cpn60/GroEL"/>
</dbReference>
<dbReference type="GO" id="GO:0042026">
    <property type="term" value="P:protein refolding"/>
    <property type="evidence" value="ECO:0007669"/>
    <property type="project" value="UniProtKB-UniRule"/>
</dbReference>
<keyword evidence="3 5" id="KW-0067">ATP-binding</keyword>
<keyword evidence="8" id="KW-0934">Plastid</keyword>
<dbReference type="GO" id="GO:0005524">
    <property type="term" value="F:ATP binding"/>
    <property type="evidence" value="ECO:0007669"/>
    <property type="project" value="UniProtKB-UniRule"/>
</dbReference>
<comment type="caution">
    <text evidence="5">Lacks conserved residue(s) required for the propagation of feature annotation.</text>
</comment>
<evidence type="ECO:0000256" key="6">
    <source>
        <dbReference type="RuleBase" id="RU000418"/>
    </source>
</evidence>
<comment type="function">
    <text evidence="5 7">Together with its co-chaperonin GroES, plays an essential role in assisting protein folding. The GroEL-GroES system forms a nano-cage that allows encapsulation of the non-native substrate proteins and provides a physical environment optimized to promote and accelerate protein folding.</text>
</comment>
<reference evidence="8" key="1">
    <citation type="journal article" date="2017" name="J. Phycol.">
        <title>Analysis of chloroplast genomes and a supermatrix inform reclassification of the Rhodomelaceae (Rhodophyta).</title>
        <authorList>
            <person name="Diaz-Tapia P."/>
            <person name="Maggs C.A."/>
            <person name="West J.A."/>
            <person name="Verbruggen H."/>
        </authorList>
    </citation>
    <scope>NUCLEOTIDE SEQUENCE</scope>
    <source>
        <strain evidence="8">HV1501</strain>
    </source>
</reference>
<name>A0A1Z1M1D4_9FLOR</name>